<keyword evidence="3" id="KW-1185">Reference proteome</keyword>
<dbReference type="AlphaFoldDB" id="A0A1H1N3D8"/>
<dbReference type="InterPro" id="IPR029044">
    <property type="entry name" value="Nucleotide-diphossugar_trans"/>
</dbReference>
<reference evidence="2 3" key="1">
    <citation type="submission" date="2016-10" db="EMBL/GenBank/DDBJ databases">
        <authorList>
            <person name="Varghese N."/>
            <person name="Submissions S."/>
        </authorList>
    </citation>
    <scope>NUCLEOTIDE SEQUENCE [LARGE SCALE GENOMIC DNA]</scope>
    <source>
        <strain evidence="2 3">Mar_2010_102</strain>
    </source>
</reference>
<dbReference type="InterPro" id="IPR001173">
    <property type="entry name" value="Glyco_trans_2-like"/>
</dbReference>
<organism evidence="2 3">
    <name type="scientific">Christiangramia echinicola</name>
    <dbReference type="NCBI Taxonomy" id="279359"/>
    <lineage>
        <taxon>Bacteria</taxon>
        <taxon>Pseudomonadati</taxon>
        <taxon>Bacteroidota</taxon>
        <taxon>Flavobacteriia</taxon>
        <taxon>Flavobacteriales</taxon>
        <taxon>Flavobacteriaceae</taxon>
        <taxon>Christiangramia</taxon>
    </lineage>
</organism>
<dbReference type="Proteomes" id="UP000198858">
    <property type="component" value="Chromosome I"/>
</dbReference>
<evidence type="ECO:0000259" key="1">
    <source>
        <dbReference type="Pfam" id="PF00535"/>
    </source>
</evidence>
<dbReference type="PANTHER" id="PTHR43685:SF2">
    <property type="entry name" value="GLYCOSYLTRANSFERASE 2-LIKE DOMAIN-CONTAINING PROTEIN"/>
    <property type="match status" value="1"/>
</dbReference>
<evidence type="ECO:0000313" key="2">
    <source>
        <dbReference type="EMBL" id="SDR92699.1"/>
    </source>
</evidence>
<protein>
    <recommendedName>
        <fullName evidence="1">Glycosyltransferase 2-like domain-containing protein</fullName>
    </recommendedName>
</protein>
<dbReference type="EMBL" id="LT629745">
    <property type="protein sequence ID" value="SDR92699.1"/>
    <property type="molecule type" value="Genomic_DNA"/>
</dbReference>
<dbReference type="PANTHER" id="PTHR43685">
    <property type="entry name" value="GLYCOSYLTRANSFERASE"/>
    <property type="match status" value="1"/>
</dbReference>
<name>A0A1H1N3D8_9FLAO</name>
<dbReference type="InterPro" id="IPR050834">
    <property type="entry name" value="Glycosyltransf_2"/>
</dbReference>
<evidence type="ECO:0000313" key="3">
    <source>
        <dbReference type="Proteomes" id="UP000198858"/>
    </source>
</evidence>
<dbReference type="SUPFAM" id="SSF53448">
    <property type="entry name" value="Nucleotide-diphospho-sugar transferases"/>
    <property type="match status" value="1"/>
</dbReference>
<gene>
    <name evidence="2" type="ORF">SAMN04488552_1538</name>
</gene>
<accession>A0A1H1N3D8</accession>
<feature type="domain" description="Glycosyltransferase 2-like" evidence="1">
    <location>
        <begin position="3"/>
        <end position="133"/>
    </location>
</feature>
<proteinExistence type="predicted"/>
<dbReference type="Pfam" id="PF00535">
    <property type="entry name" value="Glycos_transf_2"/>
    <property type="match status" value="1"/>
</dbReference>
<dbReference type="Gene3D" id="3.90.550.10">
    <property type="entry name" value="Spore Coat Polysaccharide Biosynthesis Protein SpsA, Chain A"/>
    <property type="match status" value="1"/>
</dbReference>
<sequence length="256" mass="29152">MVSVIMPAYNSAAFISESIQSVVAQSYVNWELLVIDDASIDSTKEIIQQFAEKDARIHFLANTVNKGTHHTRNKGIKAAQGDFIAFLDADDQWKPGKLKKQLDLLTRENITACYSSYELISENGDKLNKKIQALPVLTYEKLLKANYVGNLTGIYSVKALGKIYCPEISKRQDWALWLKVIEKGGPLTGIQDSLAIYRVRKNSISGNKIEMLKYNFNVFHKILGYGLFRSVWKMLVFLNEQFFVKTKQVKTMKVEK</sequence>
<dbReference type="STRING" id="1250231.SAMN04488552_1538"/>